<gene>
    <name evidence="2" type="ORF">Tci_629869</name>
</gene>
<accession>A0A699JU72</accession>
<proteinExistence type="predicted"/>
<dbReference type="AlphaFoldDB" id="A0A699JU72"/>
<name>A0A699JU72_TANCI</name>
<dbReference type="CDD" id="cd00303">
    <property type="entry name" value="retropepsin_like"/>
    <property type="match status" value="1"/>
</dbReference>
<feature type="region of interest" description="Disordered" evidence="1">
    <location>
        <begin position="1"/>
        <end position="52"/>
    </location>
</feature>
<dbReference type="PANTHER" id="PTHR35046:SF26">
    <property type="entry name" value="RNA-DIRECTED DNA POLYMERASE"/>
    <property type="match status" value="1"/>
</dbReference>
<protein>
    <recommendedName>
        <fullName evidence="3">Reverse transcriptase domain-containing protein</fullName>
    </recommendedName>
</protein>
<sequence length="324" mass="36537">MADEQPRGRGGRRGGRVRGQPCRGGDGGVGEDESQPHHLSLSNGEEEINSWGDNFHRRDHGFRPRQCSHALGIKVDILDFEGLGHFAADCPNRQIVTILEEDFRPVFDECGDKVEENVFDQEEITYVDSKEALVVRRTLSTVVTNEDESWLRHDNFHTMCTCKGKVCNVIIDGGSCENVISATMVSKLSLMTEEHPHPYKLSWFKKGNETMHDGYKNTYSFKKDGETIILGPFDIRKESKNQWLSQAKSLAEAQDATNVYALVVVESNECRFDVPHEVKAIVDDFADVVPDELPPGLPPMRDIQHCIDFVPEAVIPRKAAYKMY</sequence>
<evidence type="ECO:0000256" key="1">
    <source>
        <dbReference type="SAM" id="MobiDB-lite"/>
    </source>
</evidence>
<dbReference type="EMBL" id="BKCJ010448998">
    <property type="protein sequence ID" value="GFA57897.1"/>
    <property type="molecule type" value="Genomic_DNA"/>
</dbReference>
<organism evidence="2">
    <name type="scientific">Tanacetum cinerariifolium</name>
    <name type="common">Dalmatian daisy</name>
    <name type="synonym">Chrysanthemum cinerariifolium</name>
    <dbReference type="NCBI Taxonomy" id="118510"/>
    <lineage>
        <taxon>Eukaryota</taxon>
        <taxon>Viridiplantae</taxon>
        <taxon>Streptophyta</taxon>
        <taxon>Embryophyta</taxon>
        <taxon>Tracheophyta</taxon>
        <taxon>Spermatophyta</taxon>
        <taxon>Magnoliopsida</taxon>
        <taxon>eudicotyledons</taxon>
        <taxon>Gunneridae</taxon>
        <taxon>Pentapetalae</taxon>
        <taxon>asterids</taxon>
        <taxon>campanulids</taxon>
        <taxon>Asterales</taxon>
        <taxon>Asteraceae</taxon>
        <taxon>Asteroideae</taxon>
        <taxon>Anthemideae</taxon>
        <taxon>Anthemidinae</taxon>
        <taxon>Tanacetum</taxon>
    </lineage>
</organism>
<reference evidence="2" key="1">
    <citation type="journal article" date="2019" name="Sci. Rep.">
        <title>Draft genome of Tanacetum cinerariifolium, the natural source of mosquito coil.</title>
        <authorList>
            <person name="Yamashiro T."/>
            <person name="Shiraishi A."/>
            <person name="Satake H."/>
            <person name="Nakayama K."/>
        </authorList>
    </citation>
    <scope>NUCLEOTIDE SEQUENCE</scope>
</reference>
<evidence type="ECO:0000313" key="2">
    <source>
        <dbReference type="EMBL" id="GFA57897.1"/>
    </source>
</evidence>
<comment type="caution">
    <text evidence="2">The sequence shown here is derived from an EMBL/GenBank/DDBJ whole genome shotgun (WGS) entry which is preliminary data.</text>
</comment>
<dbReference type="PANTHER" id="PTHR35046">
    <property type="entry name" value="ZINC KNUCKLE (CCHC-TYPE) FAMILY PROTEIN"/>
    <property type="match status" value="1"/>
</dbReference>
<evidence type="ECO:0008006" key="3">
    <source>
        <dbReference type="Google" id="ProtNLM"/>
    </source>
</evidence>